<name>A0A699WBK3_TANCI</name>
<reference evidence="2" key="1">
    <citation type="journal article" date="2019" name="Sci. Rep.">
        <title>Draft genome of Tanacetum cinerariifolium, the natural source of mosquito coil.</title>
        <authorList>
            <person name="Yamashiro T."/>
            <person name="Shiraishi A."/>
            <person name="Satake H."/>
            <person name="Nakayama K."/>
        </authorList>
    </citation>
    <scope>NUCLEOTIDE SEQUENCE</scope>
</reference>
<proteinExistence type="predicted"/>
<feature type="compositionally biased region" description="Polar residues" evidence="1">
    <location>
        <begin position="40"/>
        <end position="57"/>
    </location>
</feature>
<evidence type="ECO:0000256" key="1">
    <source>
        <dbReference type="SAM" id="MobiDB-lite"/>
    </source>
</evidence>
<feature type="compositionally biased region" description="Low complexity" evidence="1">
    <location>
        <begin position="81"/>
        <end position="94"/>
    </location>
</feature>
<protein>
    <submittedName>
        <fullName evidence="2">Uncharacterized protein</fullName>
    </submittedName>
</protein>
<organism evidence="2">
    <name type="scientific">Tanacetum cinerariifolium</name>
    <name type="common">Dalmatian daisy</name>
    <name type="synonym">Chrysanthemum cinerariifolium</name>
    <dbReference type="NCBI Taxonomy" id="118510"/>
    <lineage>
        <taxon>Eukaryota</taxon>
        <taxon>Viridiplantae</taxon>
        <taxon>Streptophyta</taxon>
        <taxon>Embryophyta</taxon>
        <taxon>Tracheophyta</taxon>
        <taxon>Spermatophyta</taxon>
        <taxon>Magnoliopsida</taxon>
        <taxon>eudicotyledons</taxon>
        <taxon>Gunneridae</taxon>
        <taxon>Pentapetalae</taxon>
        <taxon>asterids</taxon>
        <taxon>campanulids</taxon>
        <taxon>Asterales</taxon>
        <taxon>Asteraceae</taxon>
        <taxon>Asteroideae</taxon>
        <taxon>Anthemideae</taxon>
        <taxon>Anthemidinae</taxon>
        <taxon>Tanacetum</taxon>
    </lineage>
</organism>
<comment type="caution">
    <text evidence="2">The sequence shown here is derived from an EMBL/GenBank/DDBJ whole genome shotgun (WGS) entry which is preliminary data.</text>
</comment>
<gene>
    <name evidence="2" type="ORF">Tci_914170</name>
</gene>
<feature type="region of interest" description="Disordered" evidence="1">
    <location>
        <begin position="1"/>
        <end position="94"/>
    </location>
</feature>
<sequence>GCYNYIGGQPSATVRNVPAAQEPQVRQTSTTSTSIADTALTPTNSSSHATNISITSQDADELSPNAMIDGNTFINPFANPSTSAAESSSSQNVD</sequence>
<dbReference type="AlphaFoldDB" id="A0A699WBK3"/>
<feature type="non-terminal residue" evidence="2">
    <location>
        <position position="1"/>
    </location>
</feature>
<accession>A0A699WBK3</accession>
<dbReference type="EMBL" id="BKCJ011568714">
    <property type="protein sequence ID" value="GFD42201.1"/>
    <property type="molecule type" value="Genomic_DNA"/>
</dbReference>
<feature type="non-terminal residue" evidence="2">
    <location>
        <position position="94"/>
    </location>
</feature>
<evidence type="ECO:0000313" key="2">
    <source>
        <dbReference type="EMBL" id="GFD42201.1"/>
    </source>
</evidence>